<evidence type="ECO:0000313" key="2">
    <source>
        <dbReference type="EMBL" id="ORY38679.1"/>
    </source>
</evidence>
<reference evidence="2 3" key="1">
    <citation type="submission" date="2016-07" db="EMBL/GenBank/DDBJ databases">
        <title>Pervasive Adenine N6-methylation of Active Genes in Fungi.</title>
        <authorList>
            <consortium name="DOE Joint Genome Institute"/>
            <person name="Mondo S.J."/>
            <person name="Dannebaum R.O."/>
            <person name="Kuo R.C."/>
            <person name="Labutti K."/>
            <person name="Haridas S."/>
            <person name="Kuo A."/>
            <person name="Salamov A."/>
            <person name="Ahrendt S.R."/>
            <person name="Lipzen A."/>
            <person name="Sullivan W."/>
            <person name="Andreopoulos W.B."/>
            <person name="Clum A."/>
            <person name="Lindquist E."/>
            <person name="Daum C."/>
            <person name="Ramamoorthy G.K."/>
            <person name="Gryganskyi A."/>
            <person name="Culley D."/>
            <person name="Magnuson J.K."/>
            <person name="James T.Y."/>
            <person name="O'Malley M.A."/>
            <person name="Stajich J.E."/>
            <person name="Spatafora J.W."/>
            <person name="Visel A."/>
            <person name="Grigoriev I.V."/>
        </authorList>
    </citation>
    <scope>NUCLEOTIDE SEQUENCE [LARGE SCALE GENOMIC DNA]</scope>
    <source>
        <strain evidence="2 3">JEL800</strain>
    </source>
</reference>
<comment type="caution">
    <text evidence="2">The sequence shown here is derived from an EMBL/GenBank/DDBJ whole genome shotgun (WGS) entry which is preliminary data.</text>
</comment>
<feature type="region of interest" description="Disordered" evidence="1">
    <location>
        <begin position="1"/>
        <end position="35"/>
    </location>
</feature>
<dbReference type="AlphaFoldDB" id="A0A1Y2BV91"/>
<sequence>MDHISRICPNKTKRGSNPSNPTSTSNTSNNANPNALMTVTATTERASEKLVNAGPKHVGWEPYVGLH</sequence>
<dbReference type="OrthoDB" id="10553931at2759"/>
<keyword evidence="3" id="KW-1185">Reference proteome</keyword>
<gene>
    <name evidence="2" type="ORF">BCR33DRAFT_720675</name>
</gene>
<accession>A0A1Y2BV91</accession>
<organism evidence="2 3">
    <name type="scientific">Rhizoclosmatium globosum</name>
    <dbReference type="NCBI Taxonomy" id="329046"/>
    <lineage>
        <taxon>Eukaryota</taxon>
        <taxon>Fungi</taxon>
        <taxon>Fungi incertae sedis</taxon>
        <taxon>Chytridiomycota</taxon>
        <taxon>Chytridiomycota incertae sedis</taxon>
        <taxon>Chytridiomycetes</taxon>
        <taxon>Chytridiales</taxon>
        <taxon>Chytriomycetaceae</taxon>
        <taxon>Rhizoclosmatium</taxon>
    </lineage>
</organism>
<dbReference type="Proteomes" id="UP000193642">
    <property type="component" value="Unassembled WGS sequence"/>
</dbReference>
<dbReference type="EMBL" id="MCGO01000043">
    <property type="protein sequence ID" value="ORY38679.1"/>
    <property type="molecule type" value="Genomic_DNA"/>
</dbReference>
<name>A0A1Y2BV91_9FUNG</name>
<feature type="compositionally biased region" description="Low complexity" evidence="1">
    <location>
        <begin position="16"/>
        <end position="35"/>
    </location>
</feature>
<proteinExistence type="predicted"/>
<protein>
    <submittedName>
        <fullName evidence="2">Uncharacterized protein</fullName>
    </submittedName>
</protein>
<evidence type="ECO:0000256" key="1">
    <source>
        <dbReference type="SAM" id="MobiDB-lite"/>
    </source>
</evidence>
<evidence type="ECO:0000313" key="3">
    <source>
        <dbReference type="Proteomes" id="UP000193642"/>
    </source>
</evidence>